<accession>A0AA40DE69</accession>
<feature type="compositionally biased region" description="Basic and acidic residues" evidence="2">
    <location>
        <begin position="1344"/>
        <end position="1356"/>
    </location>
</feature>
<dbReference type="GO" id="GO:0006338">
    <property type="term" value="P:chromatin remodeling"/>
    <property type="evidence" value="ECO:0007669"/>
    <property type="project" value="UniProtKB-ARBA"/>
</dbReference>
<feature type="region of interest" description="Disordered" evidence="2">
    <location>
        <begin position="437"/>
        <end position="494"/>
    </location>
</feature>
<feature type="compositionally biased region" description="Basic and acidic residues" evidence="2">
    <location>
        <begin position="260"/>
        <end position="269"/>
    </location>
</feature>
<feature type="region of interest" description="Disordered" evidence="2">
    <location>
        <begin position="1500"/>
        <end position="1523"/>
    </location>
</feature>
<feature type="compositionally biased region" description="Polar residues" evidence="2">
    <location>
        <begin position="142"/>
        <end position="151"/>
    </location>
</feature>
<dbReference type="InterPro" id="IPR000953">
    <property type="entry name" value="Chromo/chromo_shadow_dom"/>
</dbReference>
<proteinExistence type="predicted"/>
<feature type="region of interest" description="Disordered" evidence="2">
    <location>
        <begin position="1636"/>
        <end position="1816"/>
    </location>
</feature>
<feature type="region of interest" description="Disordered" evidence="2">
    <location>
        <begin position="1"/>
        <end position="34"/>
    </location>
</feature>
<comment type="subunit">
    <text evidence="1">Component of the NuA4 histone acetyltransferase complex.</text>
</comment>
<feature type="compositionally biased region" description="Low complexity" evidence="2">
    <location>
        <begin position="304"/>
        <end position="315"/>
    </location>
</feature>
<feature type="compositionally biased region" description="Polar residues" evidence="2">
    <location>
        <begin position="1562"/>
        <end position="1571"/>
    </location>
</feature>
<feature type="compositionally biased region" description="Acidic residues" evidence="2">
    <location>
        <begin position="1357"/>
        <end position="1372"/>
    </location>
</feature>
<comment type="caution">
    <text evidence="4">The sequence shown here is derived from an EMBL/GenBank/DDBJ whole genome shotgun (WGS) entry which is preliminary data.</text>
</comment>
<dbReference type="SUPFAM" id="SSF54160">
    <property type="entry name" value="Chromo domain-like"/>
    <property type="match status" value="1"/>
</dbReference>
<feature type="compositionally biased region" description="Low complexity" evidence="2">
    <location>
        <begin position="1782"/>
        <end position="1816"/>
    </location>
</feature>
<evidence type="ECO:0000313" key="5">
    <source>
        <dbReference type="Proteomes" id="UP001174997"/>
    </source>
</evidence>
<sequence length="1816" mass="201393">MFKNIPVESRPSRQDDDLAESDDDTISLTSTVPPDDDQQYVVESILAERPNQDGIMYYLVQWDSTQFDAFWDSTWEPAESFNEELSAQWAETKAKQEAGEEKPFDVDKYFRVQARKVREKRQRHNRRNAKRARLGLPLTKPFPTSSASKSTLQDEDSSDDEASEDDDVVEVSVPQNRPPKPRKTSSTSTQKKGVARPISTTAPKSPTKSKAPKAPSLSKTNKDRQTSLPSKPVATSDPQASSSAKKRQAAGQSSTGYEGTARKPSKDDIGGPSKSKTKESNLGSNKGAYSSITVASGQKTITAKKSSQKTVQSKTGNIFTGGKVRKKRAVIEEVMSNPTKDPKHFSNMHIGRVAQLRSRAREDIAPDPSQVALFPLTEGPSAARKISKETEQPVNLPAEDDLFVGDYAMVLQSEPQEMEAPIPQSRTGLTPILTGLLPKASTGLTPTSAGISPRSTGPPPASAGLPPPSAGLPLSSPTSTGPISRPPLKKRKSVRWDDDVNSVIEFREPDPMDLDHDTPGHKGQIVAPSQPAVSLAARPPTPPPVLSAPEPNVTTIITQGHTRSQKRVTFGKTESGPKFINTTFNGLPDGSRDDLYARFLATDNLEFNHSCLATSVVTVLNSMIKTGLAFGGLSSDTDTDKQTLDNVVSSLRAGIMGLLCAQAGYSILIYPSKCEEWNAVQLKGLPASAPSEFELLYYIFAPQEPLLALLPQSRSVSKPPSVGKELSNRQLIMEKFFGFDYQRLLPANLKPSSTHNFFLAFPDSKLEMRLLFFHWLRSCNPDCCIFISQNSGSWHAFQSKLTSERTMGVVIIHELMTWVLHRIPNLGYYLRHRDDKYWCLTEPISILPMYPSTNSQLEEEPVAPGHLQLTRLFPLGTAILLTPSFLVSEPIRALEIIDWFLTYFAKSTTSRLITAWDIATYLRDLAWEKEQERTRLLTSPEAMESTASLAILENLKGLSRDDCESRFIAATKAFELHDLRSRKVPPVGDNEESATLVYAIDSIDPNDEQSLVNWFGYWSTLRMDQFRHFYVLGSDDTITARRSERGERDVPVPRYTEVTLNDPDSVMKATLDLYHDRNMEAEQSAQARVVVDDTLMSPAATSSTAAYQAFTTHEVRSECFTRIDTASFIDMLRDVGPKNWDASLWILYGFPVSWWDSDMADHFGDFKHACHTISTWFNWSYSWGGKTGMTRYNTYVGFFYTIADDWDPANKPTDRTPKRHPWLAFYRPRNAFKRPWEEAELIIWDPAAPRRFGNRPPTESELTFMQRQVINYVRKNSPEKNHGSKLTDVWLGGYMIPEECRFENDVDVVATFLQTIGNEQRFKNALPASSHSLERPNKGYRRVQLTEEPSRERPGSDSEDVEMDIEDSERYDDEDRRIIFHPPRGTGQAVSDAGPPSKCKNRLFEEARLWRNRYGDVRGRMRYQFRPTTEWYKDQEEEGRGFSHITNPGPATPCWPAWTEPSESTGGNAPKDHISTQPQQSTYGQSPLTALQTPISSFDHPQKLQESPVAASSTPALTPLGMPIPMRLINKSNTPSKSILKNSGTPQPTAVMSEVQFPVESAETTPSSTAFSRMRISSPPPASRVVKNTSRVEPPVAKEKPLTVVSVAGRLGKRLRMPRSVSQVSIIVDGKEDTSRVIPAPESNKRKKRRTSETASILVTGDETAPSASKASSLQKMILPSLKQVTTGTQSRAPSTQDKTPALPHRSTMSQCKTPTPLLKSVAARPQTATPTTESAPRRHKAPVPPSRKVSGTTPNSTPKEATTIPPLRPGNEPVKMRKTQASSSFIPSSSGSGSAPVPRTTTSTGKSTGTMARPS</sequence>
<reference evidence="4" key="1">
    <citation type="submission" date="2023-06" db="EMBL/GenBank/DDBJ databases">
        <title>Genome-scale phylogeny and comparative genomics of the fungal order Sordariales.</title>
        <authorList>
            <consortium name="Lawrence Berkeley National Laboratory"/>
            <person name="Hensen N."/>
            <person name="Bonometti L."/>
            <person name="Westerberg I."/>
            <person name="Brannstrom I.O."/>
            <person name="Guillou S."/>
            <person name="Cros-Aarteil S."/>
            <person name="Calhoun S."/>
            <person name="Haridas S."/>
            <person name="Kuo A."/>
            <person name="Mondo S."/>
            <person name="Pangilinan J."/>
            <person name="Riley R."/>
            <person name="Labutti K."/>
            <person name="Andreopoulos B."/>
            <person name="Lipzen A."/>
            <person name="Chen C."/>
            <person name="Yanf M."/>
            <person name="Daum C."/>
            <person name="Ng V."/>
            <person name="Clum A."/>
            <person name="Steindorff A."/>
            <person name="Ohm R."/>
            <person name="Martin F."/>
            <person name="Silar P."/>
            <person name="Natvig D."/>
            <person name="Lalanne C."/>
            <person name="Gautier V."/>
            <person name="Ament-Velasquez S.L."/>
            <person name="Kruys A."/>
            <person name="Hutchinson M.I."/>
            <person name="Powell A.J."/>
            <person name="Barry K."/>
            <person name="Miller A.N."/>
            <person name="Grigoriev I.V."/>
            <person name="Debuchy R."/>
            <person name="Gladieux P."/>
            <person name="Thoren M.H."/>
            <person name="Johannesson H."/>
        </authorList>
    </citation>
    <scope>NUCLEOTIDE SEQUENCE</scope>
    <source>
        <strain evidence="4">CBS 307.81</strain>
    </source>
</reference>
<dbReference type="InterPro" id="IPR016197">
    <property type="entry name" value="Chromo-like_dom_sf"/>
</dbReference>
<evidence type="ECO:0000256" key="1">
    <source>
        <dbReference type="ARBA" id="ARBA00011353"/>
    </source>
</evidence>
<gene>
    <name evidence="4" type="ORF">QBC41DRAFT_266153</name>
</gene>
<evidence type="ECO:0000259" key="3">
    <source>
        <dbReference type="PROSITE" id="PS50013"/>
    </source>
</evidence>
<feature type="region of interest" description="Disordered" evidence="2">
    <location>
        <begin position="1327"/>
        <end position="1375"/>
    </location>
</feature>
<feature type="compositionally biased region" description="Polar residues" evidence="2">
    <location>
        <begin position="1683"/>
        <end position="1699"/>
    </location>
</feature>
<feature type="compositionally biased region" description="Polar residues" evidence="2">
    <location>
        <begin position="1750"/>
        <end position="1761"/>
    </location>
</feature>
<organism evidence="4 5">
    <name type="scientific">Cercophora samala</name>
    <dbReference type="NCBI Taxonomy" id="330535"/>
    <lineage>
        <taxon>Eukaryota</taxon>
        <taxon>Fungi</taxon>
        <taxon>Dikarya</taxon>
        <taxon>Ascomycota</taxon>
        <taxon>Pezizomycotina</taxon>
        <taxon>Sordariomycetes</taxon>
        <taxon>Sordariomycetidae</taxon>
        <taxon>Sordariales</taxon>
        <taxon>Lasiosphaeriaceae</taxon>
        <taxon>Cercophora</taxon>
    </lineage>
</organism>
<feature type="region of interest" description="Disordered" evidence="2">
    <location>
        <begin position="1562"/>
        <end position="1594"/>
    </location>
</feature>
<keyword evidence="5" id="KW-1185">Reference proteome</keyword>
<feature type="compositionally biased region" description="Low complexity" evidence="2">
    <location>
        <begin position="471"/>
        <end position="480"/>
    </location>
</feature>
<feature type="compositionally biased region" description="Acidic residues" evidence="2">
    <location>
        <begin position="153"/>
        <end position="169"/>
    </location>
</feature>
<feature type="domain" description="Chromo" evidence="3">
    <location>
        <begin position="40"/>
        <end position="105"/>
    </location>
</feature>
<feature type="region of interest" description="Disordered" evidence="2">
    <location>
        <begin position="115"/>
        <end position="321"/>
    </location>
</feature>
<feature type="compositionally biased region" description="Polar residues" evidence="2">
    <location>
        <begin position="442"/>
        <end position="454"/>
    </location>
</feature>
<evidence type="ECO:0000313" key="4">
    <source>
        <dbReference type="EMBL" id="KAK0673390.1"/>
    </source>
</evidence>
<feature type="compositionally biased region" description="Pro residues" evidence="2">
    <location>
        <begin position="456"/>
        <end position="470"/>
    </location>
</feature>
<dbReference type="Gene3D" id="2.40.50.40">
    <property type="match status" value="1"/>
</dbReference>
<feature type="region of interest" description="Disordered" evidence="2">
    <location>
        <begin position="1457"/>
        <end position="1485"/>
    </location>
</feature>
<feature type="compositionally biased region" description="Polar residues" evidence="2">
    <location>
        <begin position="280"/>
        <end position="303"/>
    </location>
</feature>
<dbReference type="Proteomes" id="UP001174997">
    <property type="component" value="Unassembled WGS sequence"/>
</dbReference>
<feature type="compositionally biased region" description="Basic residues" evidence="2">
    <location>
        <begin position="115"/>
        <end position="133"/>
    </location>
</feature>
<dbReference type="PROSITE" id="PS50013">
    <property type="entry name" value="CHROMO_2"/>
    <property type="match status" value="1"/>
</dbReference>
<evidence type="ECO:0000256" key="2">
    <source>
        <dbReference type="SAM" id="MobiDB-lite"/>
    </source>
</evidence>
<feature type="compositionally biased region" description="Low complexity" evidence="2">
    <location>
        <begin position="199"/>
        <end position="219"/>
    </location>
</feature>
<feature type="compositionally biased region" description="Polar residues" evidence="2">
    <location>
        <begin position="1666"/>
        <end position="1675"/>
    </location>
</feature>
<feature type="compositionally biased region" description="Polar residues" evidence="2">
    <location>
        <begin position="1475"/>
        <end position="1485"/>
    </location>
</feature>
<name>A0AA40DE69_9PEZI</name>
<dbReference type="EMBL" id="JAULSY010000006">
    <property type="protein sequence ID" value="KAK0673390.1"/>
    <property type="molecule type" value="Genomic_DNA"/>
</dbReference>
<protein>
    <recommendedName>
        <fullName evidence="3">Chromo domain-containing protein</fullName>
    </recommendedName>
</protein>
<feature type="compositionally biased region" description="Low complexity" evidence="2">
    <location>
        <begin position="239"/>
        <end position="254"/>
    </location>
</feature>